<reference evidence="1 2" key="1">
    <citation type="journal article" date="2017" name="Int. J. Syst. Evol. Microbiol.">
        <title>Mycobacterium talmoniae sp. nov., a slowly growing mycobacterium isolated from human respiratory samples.</title>
        <authorList>
            <person name="Davidson R.M."/>
            <person name="DeGroote M.A."/>
            <person name="Marola J.L."/>
            <person name="Buss S."/>
            <person name="Jones V."/>
            <person name="McNeil M.R."/>
            <person name="Freifeld A.G."/>
            <person name="Elaine Epperson L."/>
            <person name="Hasan N.A."/>
            <person name="Jackson M."/>
            <person name="Iwen P.C."/>
            <person name="Salfinger M."/>
            <person name="Strong M."/>
        </authorList>
    </citation>
    <scope>NUCLEOTIDE SEQUENCE [LARGE SCALE GENOMIC DNA]</scope>
    <source>
        <strain evidence="1 2">ATCC BAA-2683</strain>
    </source>
</reference>
<proteinExistence type="predicted"/>
<comment type="caution">
    <text evidence="1">The sequence shown here is derived from an EMBL/GenBank/DDBJ whole genome shotgun (WGS) entry which is preliminary data.</text>
</comment>
<evidence type="ECO:0008006" key="3">
    <source>
        <dbReference type="Google" id="ProtNLM"/>
    </source>
</evidence>
<protein>
    <recommendedName>
        <fullName evidence="3">PE domain-containing protein</fullName>
    </recommendedName>
</protein>
<dbReference type="Proteomes" id="UP000238296">
    <property type="component" value="Unassembled WGS sequence"/>
</dbReference>
<dbReference type="AlphaFoldDB" id="A0A2S8BEB7"/>
<accession>A0A2S8BEB7</accession>
<dbReference type="EMBL" id="PPEA01000681">
    <property type="protein sequence ID" value="PQM45004.1"/>
    <property type="molecule type" value="Genomic_DNA"/>
</dbReference>
<name>A0A2S8BEB7_9MYCO</name>
<evidence type="ECO:0000313" key="1">
    <source>
        <dbReference type="EMBL" id="PQM45004.1"/>
    </source>
</evidence>
<gene>
    <name evidence="1" type="ORF">C1Y40_04843</name>
</gene>
<sequence length="101" mass="10022">MMPDLLDLEAEAAAAAFSALGAVSADPPAPVIAGVDPFTADAAAGINRDEARDTAEDAASVTGEAHASAVGLANVRSYVAQDDQNAGILSETGVDDPVVEV</sequence>
<evidence type="ECO:0000313" key="2">
    <source>
        <dbReference type="Proteomes" id="UP000238296"/>
    </source>
</evidence>
<organism evidence="1 2">
    <name type="scientific">Mycobacterium talmoniae</name>
    <dbReference type="NCBI Taxonomy" id="1858794"/>
    <lineage>
        <taxon>Bacteria</taxon>
        <taxon>Bacillati</taxon>
        <taxon>Actinomycetota</taxon>
        <taxon>Actinomycetes</taxon>
        <taxon>Mycobacteriales</taxon>
        <taxon>Mycobacteriaceae</taxon>
        <taxon>Mycobacterium</taxon>
    </lineage>
</organism>